<evidence type="ECO:0000259" key="15">
    <source>
        <dbReference type="Pfam" id="PF02880"/>
    </source>
</evidence>
<dbReference type="Proteomes" id="UP000050795">
    <property type="component" value="Unassembled WGS sequence"/>
</dbReference>
<feature type="coiled-coil region" evidence="12">
    <location>
        <begin position="562"/>
        <end position="589"/>
    </location>
</feature>
<name>A0AA85JXD4_TRIRE</name>
<dbReference type="InterPro" id="IPR016066">
    <property type="entry name" value="A-D-PHexomutase_CS"/>
</dbReference>
<evidence type="ECO:0000259" key="13">
    <source>
        <dbReference type="Pfam" id="PF02878"/>
    </source>
</evidence>
<dbReference type="WBParaSite" id="TREG1_46520.4">
    <property type="protein sequence ID" value="TREG1_46520.4"/>
    <property type="gene ID" value="TREG1_46520"/>
</dbReference>
<comment type="similarity">
    <text evidence="3 11">Belongs to the phosphohexose mutase family.</text>
</comment>
<evidence type="ECO:0000313" key="17">
    <source>
        <dbReference type="WBParaSite" id="TREG1_46520.1"/>
    </source>
</evidence>
<dbReference type="GO" id="GO:0006006">
    <property type="term" value="P:glucose metabolic process"/>
    <property type="evidence" value="ECO:0007669"/>
    <property type="project" value="UniProtKB-KW"/>
</dbReference>
<dbReference type="AlphaFoldDB" id="A0AA85JXD4"/>
<dbReference type="InterPro" id="IPR036900">
    <property type="entry name" value="A-D-PHexomutase_C_sf"/>
</dbReference>
<keyword evidence="7 11" id="KW-0479">Metal-binding</keyword>
<sequence>MDSKLAAAVEEWMKYDKNEVTRSQIQSMKDKGEWDNLKKILLKRMAFGTAGLRAKMGPGFSQMNDLTIIQTTQGLLKYSLKVFSNLMSDGIIVGYDARHNSRKWAFIVANVFLNAACKVYLFRDALPTPLVAFGVTHFKTSLGVMVTASHNPKDDNGYKVYWSNGCQITGPHDKGISECILQSLVPSESSWNLESVEENSLCIDPMPGILETYCKLQKSKLCFTESENQKCQMPFVYTPMHGVGWEAVKALISAFGFPPLKPVPEQITPDPEFPTVDYPNPEEGRSALNLAMKHADSINSTIIFANDPDADRLAIAEKQTSGQWKIFNGNELGALFGWWLVMHWMKSNPKSNYSKAALLSSTVSSKILETIAKTEGFLFEETLTGFKWLGNRSRELEYKGIKTIFAFEEAIGFMCGDVVCDKDGVGALAVAAEMTAHVYKEGKTLARQLSDIYETYGEHISNNGYYFCYEPEKITQMFDRIRHWPNKPGPKGYPQKLGQFKITGIRDLTVGYDDHYPDFKPVLPVSASSQQITFDFSNGVTLTIRTSGTEPKIKYYSEMRSKPRSKTLYQSLENELQELVNKMIEEFYQPEKNGFLPRVE</sequence>
<dbReference type="GO" id="GO:0005737">
    <property type="term" value="C:cytoplasm"/>
    <property type="evidence" value="ECO:0007669"/>
    <property type="project" value="UniProtKB-SubCell"/>
</dbReference>
<dbReference type="PANTHER" id="PTHR45745:SF1">
    <property type="entry name" value="PHOSPHOGLUCOMUTASE 2B-RELATED"/>
    <property type="match status" value="1"/>
</dbReference>
<feature type="domain" description="Alpha-D-phosphohexomutase alpha/beta/alpha" evidence="13">
    <location>
        <begin position="45"/>
        <end position="181"/>
    </location>
</feature>
<evidence type="ECO:0008006" key="20">
    <source>
        <dbReference type="Google" id="ProtNLM"/>
    </source>
</evidence>
<dbReference type="SUPFAM" id="SSF53738">
    <property type="entry name" value="Phosphoglucomutase, first 3 domains"/>
    <property type="match status" value="3"/>
</dbReference>
<keyword evidence="6" id="KW-0597">Phosphoprotein</keyword>
<organism evidence="16 19">
    <name type="scientific">Trichobilharzia regenti</name>
    <name type="common">Nasal bird schistosome</name>
    <dbReference type="NCBI Taxonomy" id="157069"/>
    <lineage>
        <taxon>Eukaryota</taxon>
        <taxon>Metazoa</taxon>
        <taxon>Spiralia</taxon>
        <taxon>Lophotrochozoa</taxon>
        <taxon>Platyhelminthes</taxon>
        <taxon>Trematoda</taxon>
        <taxon>Digenea</taxon>
        <taxon>Strigeidida</taxon>
        <taxon>Schistosomatoidea</taxon>
        <taxon>Schistosomatidae</taxon>
        <taxon>Trichobilharzia</taxon>
    </lineage>
</organism>
<dbReference type="GO" id="GO:0005634">
    <property type="term" value="C:nucleus"/>
    <property type="evidence" value="ECO:0007669"/>
    <property type="project" value="TreeGrafter"/>
</dbReference>
<evidence type="ECO:0000256" key="4">
    <source>
        <dbReference type="ARBA" id="ARBA00022490"/>
    </source>
</evidence>
<evidence type="ECO:0000256" key="10">
    <source>
        <dbReference type="ARBA" id="ARBA00023277"/>
    </source>
</evidence>
<evidence type="ECO:0000313" key="16">
    <source>
        <dbReference type="Proteomes" id="UP000050795"/>
    </source>
</evidence>
<dbReference type="WBParaSite" id="TREG1_46520.1">
    <property type="protein sequence ID" value="TREG1_46520.1"/>
    <property type="gene ID" value="TREG1_46520"/>
</dbReference>
<dbReference type="WBParaSite" id="TREG1_46520.2">
    <property type="protein sequence ID" value="TREG1_46520.2"/>
    <property type="gene ID" value="TREG1_46520"/>
</dbReference>
<dbReference type="WBParaSite" id="TREG1_46520.3">
    <property type="protein sequence ID" value="TREG1_46520.3"/>
    <property type="gene ID" value="TREG1_46520"/>
</dbReference>
<keyword evidence="8 11" id="KW-0460">Magnesium</keyword>
<proteinExistence type="inferred from homology"/>
<evidence type="ECO:0000256" key="6">
    <source>
        <dbReference type="ARBA" id="ARBA00022553"/>
    </source>
</evidence>
<dbReference type="CDD" id="cd05799">
    <property type="entry name" value="PGM2"/>
    <property type="match status" value="1"/>
</dbReference>
<evidence type="ECO:0000256" key="2">
    <source>
        <dbReference type="ARBA" id="ARBA00004496"/>
    </source>
</evidence>
<keyword evidence="9" id="KW-0413">Isomerase</keyword>
<evidence type="ECO:0000256" key="7">
    <source>
        <dbReference type="ARBA" id="ARBA00022723"/>
    </source>
</evidence>
<reference evidence="16" key="1">
    <citation type="submission" date="2022-06" db="EMBL/GenBank/DDBJ databases">
        <authorList>
            <person name="Berger JAMES D."/>
            <person name="Berger JAMES D."/>
        </authorList>
    </citation>
    <scope>NUCLEOTIDE SEQUENCE [LARGE SCALE GENOMIC DNA]</scope>
</reference>
<dbReference type="Gene3D" id="3.40.120.10">
    <property type="entry name" value="Alpha-D-Glucose-1,6-Bisphosphate, subunit A, domain 3"/>
    <property type="match status" value="3"/>
</dbReference>
<dbReference type="PANTHER" id="PTHR45745">
    <property type="entry name" value="PHOSPHOMANNOMUTASE 45A"/>
    <property type="match status" value="1"/>
</dbReference>
<evidence type="ECO:0000256" key="12">
    <source>
        <dbReference type="SAM" id="Coils"/>
    </source>
</evidence>
<dbReference type="InterPro" id="IPR005845">
    <property type="entry name" value="A-D-PHexomutase_a/b/a-II"/>
</dbReference>
<accession>A0AA85JXD4</accession>
<dbReference type="InterPro" id="IPR005844">
    <property type="entry name" value="A-D-PHexomutase_a/b/a-I"/>
</dbReference>
<protein>
    <recommendedName>
        <fullName evidence="20">Phosphoglucomutase-2</fullName>
    </recommendedName>
</protein>
<comment type="cofactor">
    <cofactor evidence="1">
        <name>Mg(2+)</name>
        <dbReference type="ChEBI" id="CHEBI:18420"/>
    </cofactor>
</comment>
<dbReference type="SUPFAM" id="SSF55957">
    <property type="entry name" value="Phosphoglucomutase, C-terminal domain"/>
    <property type="match status" value="1"/>
</dbReference>
<evidence type="ECO:0000256" key="8">
    <source>
        <dbReference type="ARBA" id="ARBA00022842"/>
    </source>
</evidence>
<dbReference type="Pfam" id="PF02880">
    <property type="entry name" value="PGM_PMM_III"/>
    <property type="match status" value="1"/>
</dbReference>
<dbReference type="GO" id="GO:0006166">
    <property type="term" value="P:purine ribonucleoside salvage"/>
    <property type="evidence" value="ECO:0007669"/>
    <property type="project" value="TreeGrafter"/>
</dbReference>
<feature type="domain" description="Alpha-D-phosphohexomutase alpha/beta/alpha" evidence="15">
    <location>
        <begin position="329"/>
        <end position="456"/>
    </location>
</feature>
<evidence type="ECO:0000259" key="14">
    <source>
        <dbReference type="Pfam" id="PF02879"/>
    </source>
</evidence>
<keyword evidence="4" id="KW-0963">Cytoplasm</keyword>
<dbReference type="Pfam" id="PF02878">
    <property type="entry name" value="PGM_PMM_I"/>
    <property type="match status" value="1"/>
</dbReference>
<dbReference type="FunFam" id="3.40.120.10:FF:000035">
    <property type="entry name" value="Pgm3p"/>
    <property type="match status" value="1"/>
</dbReference>
<evidence type="ECO:0000256" key="9">
    <source>
        <dbReference type="ARBA" id="ARBA00023235"/>
    </source>
</evidence>
<dbReference type="GO" id="GO:0008973">
    <property type="term" value="F:phosphopentomutase activity"/>
    <property type="evidence" value="ECO:0007669"/>
    <property type="project" value="TreeGrafter"/>
</dbReference>
<keyword evidence="5" id="KW-0313">Glucose metabolism</keyword>
<evidence type="ECO:0000256" key="11">
    <source>
        <dbReference type="RuleBase" id="RU004326"/>
    </source>
</evidence>
<feature type="domain" description="Alpha-D-phosphohexomutase alpha/beta/alpha" evidence="14">
    <location>
        <begin position="212"/>
        <end position="318"/>
    </location>
</feature>
<dbReference type="Gene3D" id="3.30.310.50">
    <property type="entry name" value="Alpha-D-phosphohexomutase, C-terminal domain"/>
    <property type="match status" value="1"/>
</dbReference>
<dbReference type="InterPro" id="IPR005846">
    <property type="entry name" value="A-D-PHexomutase_a/b/a-III"/>
</dbReference>
<keyword evidence="12" id="KW-0175">Coiled coil</keyword>
<dbReference type="InterPro" id="IPR016055">
    <property type="entry name" value="A-D-PHexomutase_a/b/a-I/II/III"/>
</dbReference>
<evidence type="ECO:0000256" key="3">
    <source>
        <dbReference type="ARBA" id="ARBA00010231"/>
    </source>
</evidence>
<evidence type="ECO:0000256" key="1">
    <source>
        <dbReference type="ARBA" id="ARBA00001946"/>
    </source>
</evidence>
<evidence type="ECO:0000313" key="19">
    <source>
        <dbReference type="WBParaSite" id="TREG1_46520.5"/>
    </source>
</evidence>
<dbReference type="Pfam" id="PF02879">
    <property type="entry name" value="PGM_PMM_II"/>
    <property type="match status" value="1"/>
</dbReference>
<reference evidence="17 18" key="2">
    <citation type="submission" date="2023-11" db="UniProtKB">
        <authorList>
            <consortium name="WormBaseParasite"/>
        </authorList>
    </citation>
    <scope>IDENTIFICATION</scope>
</reference>
<keyword evidence="10" id="KW-0119">Carbohydrate metabolism</keyword>
<dbReference type="GO" id="GO:0000287">
    <property type="term" value="F:magnesium ion binding"/>
    <property type="evidence" value="ECO:0007669"/>
    <property type="project" value="InterPro"/>
</dbReference>
<comment type="subcellular location">
    <subcellularLocation>
        <location evidence="2">Cytoplasm</location>
    </subcellularLocation>
</comment>
<keyword evidence="16" id="KW-1185">Reference proteome</keyword>
<dbReference type="PROSITE" id="PS00710">
    <property type="entry name" value="PGM_PMM"/>
    <property type="match status" value="1"/>
</dbReference>
<evidence type="ECO:0000256" key="5">
    <source>
        <dbReference type="ARBA" id="ARBA00022526"/>
    </source>
</evidence>
<dbReference type="WBParaSite" id="TREG1_46520.5">
    <property type="protein sequence ID" value="TREG1_46520.5"/>
    <property type="gene ID" value="TREG1_46520"/>
</dbReference>
<evidence type="ECO:0000313" key="18">
    <source>
        <dbReference type="WBParaSite" id="TREG1_46520.2"/>
    </source>
</evidence>